<evidence type="ECO:0000313" key="5">
    <source>
        <dbReference type="EMBL" id="KAJ7762297.1"/>
    </source>
</evidence>
<keyword evidence="2" id="KW-0863">Zinc-finger</keyword>
<feature type="compositionally biased region" description="Low complexity" evidence="3">
    <location>
        <begin position="46"/>
        <end position="57"/>
    </location>
</feature>
<reference evidence="5" key="1">
    <citation type="submission" date="2023-03" db="EMBL/GenBank/DDBJ databases">
        <title>Massive genome expansion in bonnet fungi (Mycena s.s.) driven by repeated elements and novel gene families across ecological guilds.</title>
        <authorList>
            <consortium name="Lawrence Berkeley National Laboratory"/>
            <person name="Harder C.B."/>
            <person name="Miyauchi S."/>
            <person name="Viragh M."/>
            <person name="Kuo A."/>
            <person name="Thoen E."/>
            <person name="Andreopoulos B."/>
            <person name="Lu D."/>
            <person name="Skrede I."/>
            <person name="Drula E."/>
            <person name="Henrissat B."/>
            <person name="Morin E."/>
            <person name="Kohler A."/>
            <person name="Barry K."/>
            <person name="LaButti K."/>
            <person name="Morin E."/>
            <person name="Salamov A."/>
            <person name="Lipzen A."/>
            <person name="Mereny Z."/>
            <person name="Hegedus B."/>
            <person name="Baldrian P."/>
            <person name="Stursova M."/>
            <person name="Weitz H."/>
            <person name="Taylor A."/>
            <person name="Grigoriev I.V."/>
            <person name="Nagy L.G."/>
            <person name="Martin F."/>
            <person name="Kauserud H."/>
        </authorList>
    </citation>
    <scope>NUCLEOTIDE SEQUENCE</scope>
    <source>
        <strain evidence="5">CBHHK188m</strain>
    </source>
</reference>
<name>A0AAD7JEZ6_9AGAR</name>
<evidence type="ECO:0000313" key="6">
    <source>
        <dbReference type="Proteomes" id="UP001215280"/>
    </source>
</evidence>
<feature type="region of interest" description="Disordered" evidence="3">
    <location>
        <begin position="15"/>
        <end position="135"/>
    </location>
</feature>
<comment type="caution">
    <text evidence="5">The sequence shown here is derived from an EMBL/GenBank/DDBJ whole genome shotgun (WGS) entry which is preliminary data.</text>
</comment>
<dbReference type="InterPro" id="IPR002110">
    <property type="entry name" value="Ankyrin_rpt"/>
</dbReference>
<dbReference type="AlphaFoldDB" id="A0AAD7JEZ6"/>
<keyword evidence="2" id="KW-0862">Zinc</keyword>
<proteinExistence type="predicted"/>
<keyword evidence="6" id="KW-1185">Reference proteome</keyword>
<dbReference type="PROSITE" id="PS50089">
    <property type="entry name" value="ZF_RING_2"/>
    <property type="match status" value="1"/>
</dbReference>
<dbReference type="SMART" id="SM00248">
    <property type="entry name" value="ANK"/>
    <property type="match status" value="1"/>
</dbReference>
<evidence type="ECO:0000256" key="2">
    <source>
        <dbReference type="PROSITE-ProRule" id="PRU00175"/>
    </source>
</evidence>
<dbReference type="InterPro" id="IPR036770">
    <property type="entry name" value="Ankyrin_rpt-contain_sf"/>
</dbReference>
<dbReference type="Proteomes" id="UP001215280">
    <property type="component" value="Unassembled WGS sequence"/>
</dbReference>
<accession>A0AAD7JEZ6</accession>
<dbReference type="Gene3D" id="1.25.40.20">
    <property type="entry name" value="Ankyrin repeat-containing domain"/>
    <property type="match status" value="1"/>
</dbReference>
<feature type="compositionally biased region" description="Low complexity" evidence="3">
    <location>
        <begin position="86"/>
        <end position="111"/>
    </location>
</feature>
<dbReference type="PROSITE" id="PS50088">
    <property type="entry name" value="ANK_REPEAT"/>
    <property type="match status" value="1"/>
</dbReference>
<evidence type="ECO:0000256" key="3">
    <source>
        <dbReference type="SAM" id="MobiDB-lite"/>
    </source>
</evidence>
<feature type="domain" description="RING-type" evidence="4">
    <location>
        <begin position="147"/>
        <end position="202"/>
    </location>
</feature>
<dbReference type="PROSITE" id="PS50297">
    <property type="entry name" value="ANK_REP_REGION"/>
    <property type="match status" value="1"/>
</dbReference>
<dbReference type="EMBL" id="JARJLG010000043">
    <property type="protein sequence ID" value="KAJ7762297.1"/>
    <property type="molecule type" value="Genomic_DNA"/>
</dbReference>
<evidence type="ECO:0000256" key="1">
    <source>
        <dbReference type="PROSITE-ProRule" id="PRU00023"/>
    </source>
</evidence>
<feature type="repeat" description="ANK" evidence="1">
    <location>
        <begin position="276"/>
        <end position="308"/>
    </location>
</feature>
<dbReference type="Pfam" id="PF00023">
    <property type="entry name" value="Ank"/>
    <property type="match status" value="1"/>
</dbReference>
<gene>
    <name evidence="5" type="ORF">DFH07DRAFT_813810</name>
</gene>
<organism evidence="5 6">
    <name type="scientific">Mycena maculata</name>
    <dbReference type="NCBI Taxonomy" id="230809"/>
    <lineage>
        <taxon>Eukaryota</taxon>
        <taxon>Fungi</taxon>
        <taxon>Dikarya</taxon>
        <taxon>Basidiomycota</taxon>
        <taxon>Agaricomycotina</taxon>
        <taxon>Agaricomycetes</taxon>
        <taxon>Agaricomycetidae</taxon>
        <taxon>Agaricales</taxon>
        <taxon>Marasmiineae</taxon>
        <taxon>Mycenaceae</taxon>
        <taxon>Mycena</taxon>
    </lineage>
</organism>
<dbReference type="GO" id="GO:0008270">
    <property type="term" value="F:zinc ion binding"/>
    <property type="evidence" value="ECO:0007669"/>
    <property type="project" value="UniProtKB-KW"/>
</dbReference>
<sequence length="330" mass="36108">MASKQLAERTLEYILDDVVPTAARRPHQTARKTTGGKPPREMLAEGRSSSSASPGPSRARRSQCARKSTGGMPPKSIFTTHQRRPSTASDETGDSSSSSSRASRTIQTARRGGAPRRHSRAGASSEIPPSPLASTLPISPPGPAILCGLCLIPLRPAYPIPDLPHPIHDIMTICQHNFHYICYLNYITTAPVNARPFCPLCQANLLTSDRYWVHATTHTGDQCFTDMTEDIEERWVAIRPARQQLLIDMLGIRNVPAVLTLLTNPQVDVNYRSTLGGFTPLHFCATRNDVAAIDLLLSHGADKHLKSDDGLMAIDYAKSNKAWDAAMRLE</sequence>
<protein>
    <recommendedName>
        <fullName evidence="4">RING-type domain-containing protein</fullName>
    </recommendedName>
</protein>
<keyword evidence="2" id="KW-0479">Metal-binding</keyword>
<dbReference type="SUPFAM" id="SSF57850">
    <property type="entry name" value="RING/U-box"/>
    <property type="match status" value="1"/>
</dbReference>
<keyword evidence="1" id="KW-0040">ANK repeat</keyword>
<dbReference type="SUPFAM" id="SSF48403">
    <property type="entry name" value="Ankyrin repeat"/>
    <property type="match status" value="1"/>
</dbReference>
<dbReference type="Gene3D" id="3.30.40.10">
    <property type="entry name" value="Zinc/RING finger domain, C3HC4 (zinc finger)"/>
    <property type="match status" value="1"/>
</dbReference>
<dbReference type="InterPro" id="IPR001841">
    <property type="entry name" value="Znf_RING"/>
</dbReference>
<evidence type="ECO:0000259" key="4">
    <source>
        <dbReference type="PROSITE" id="PS50089"/>
    </source>
</evidence>
<dbReference type="InterPro" id="IPR013083">
    <property type="entry name" value="Znf_RING/FYVE/PHD"/>
</dbReference>